<dbReference type="Gene3D" id="3.30.70.2390">
    <property type="match status" value="1"/>
</dbReference>
<organism evidence="5 6">
    <name type="scientific">Pseudonocardia charpentierae</name>
    <dbReference type="NCBI Taxonomy" id="3075545"/>
    <lineage>
        <taxon>Bacteria</taxon>
        <taxon>Bacillati</taxon>
        <taxon>Actinomycetota</taxon>
        <taxon>Actinomycetes</taxon>
        <taxon>Pseudonocardiales</taxon>
        <taxon>Pseudonocardiaceae</taxon>
        <taxon>Pseudonocardia</taxon>
    </lineage>
</organism>
<feature type="compositionally biased region" description="Basic and acidic residues" evidence="2">
    <location>
        <begin position="399"/>
        <end position="408"/>
    </location>
</feature>
<protein>
    <submittedName>
        <fullName evidence="5">LCP family protein</fullName>
    </submittedName>
</protein>
<evidence type="ECO:0000259" key="3">
    <source>
        <dbReference type="Pfam" id="PF03816"/>
    </source>
</evidence>
<dbReference type="Pfam" id="PF03816">
    <property type="entry name" value="LytR_cpsA_psr"/>
    <property type="match status" value="1"/>
</dbReference>
<accession>A0ABU2N4G7</accession>
<dbReference type="EMBL" id="JAVREJ010000002">
    <property type="protein sequence ID" value="MDT0348802.1"/>
    <property type="molecule type" value="Genomic_DNA"/>
</dbReference>
<dbReference type="Proteomes" id="UP001183202">
    <property type="component" value="Unassembled WGS sequence"/>
</dbReference>
<proteinExistence type="inferred from homology"/>
<comment type="caution">
    <text evidence="5">The sequence shown here is derived from an EMBL/GenBank/DDBJ whole genome shotgun (WGS) entry which is preliminary data.</text>
</comment>
<feature type="domain" description="Cell envelope-related transcriptional attenuator" evidence="3">
    <location>
        <begin position="148"/>
        <end position="318"/>
    </location>
</feature>
<dbReference type="PANTHER" id="PTHR33392">
    <property type="entry name" value="POLYISOPRENYL-TEICHOIC ACID--PEPTIDOGLYCAN TEICHOIC ACID TRANSFERASE TAGU"/>
    <property type="match status" value="1"/>
</dbReference>
<gene>
    <name evidence="5" type="ORF">RM445_04610</name>
</gene>
<name>A0ABU2N4G7_9PSEU</name>
<evidence type="ECO:0000256" key="1">
    <source>
        <dbReference type="ARBA" id="ARBA00006068"/>
    </source>
</evidence>
<evidence type="ECO:0000313" key="6">
    <source>
        <dbReference type="Proteomes" id="UP001183202"/>
    </source>
</evidence>
<evidence type="ECO:0000259" key="4">
    <source>
        <dbReference type="Pfam" id="PF13399"/>
    </source>
</evidence>
<dbReference type="Pfam" id="PF13399">
    <property type="entry name" value="LytR_C"/>
    <property type="match status" value="1"/>
</dbReference>
<feature type="domain" description="LytR/CpsA/Psr regulator C-terminal" evidence="4">
    <location>
        <begin position="430"/>
        <end position="510"/>
    </location>
</feature>
<reference evidence="6" key="1">
    <citation type="submission" date="2023-07" db="EMBL/GenBank/DDBJ databases">
        <title>30 novel species of actinomycetes from the DSMZ collection.</title>
        <authorList>
            <person name="Nouioui I."/>
        </authorList>
    </citation>
    <scope>NUCLEOTIDE SEQUENCE [LARGE SCALE GENOMIC DNA]</scope>
    <source>
        <strain evidence="6">DSM 45834</strain>
    </source>
</reference>
<feature type="region of interest" description="Disordered" evidence="2">
    <location>
        <begin position="399"/>
        <end position="423"/>
    </location>
</feature>
<dbReference type="Gene3D" id="3.40.630.190">
    <property type="entry name" value="LCP protein"/>
    <property type="match status" value="1"/>
</dbReference>
<dbReference type="InterPro" id="IPR050922">
    <property type="entry name" value="LytR/CpsA/Psr_CW_biosynth"/>
</dbReference>
<dbReference type="RefSeq" id="WP_311554733.1">
    <property type="nucleotide sequence ID" value="NZ_JAVREJ010000002.1"/>
</dbReference>
<dbReference type="PANTHER" id="PTHR33392:SF6">
    <property type="entry name" value="POLYISOPRENYL-TEICHOIC ACID--PEPTIDOGLYCAN TEICHOIC ACID TRANSFERASE TAGU"/>
    <property type="match status" value="1"/>
</dbReference>
<evidence type="ECO:0000256" key="2">
    <source>
        <dbReference type="SAM" id="MobiDB-lite"/>
    </source>
</evidence>
<keyword evidence="6" id="KW-1185">Reference proteome</keyword>
<dbReference type="InterPro" id="IPR027381">
    <property type="entry name" value="LytR/CpsA/Psr_C"/>
</dbReference>
<feature type="region of interest" description="Disordered" evidence="2">
    <location>
        <begin position="1"/>
        <end position="59"/>
    </location>
</feature>
<comment type="similarity">
    <text evidence="1">Belongs to the LytR/CpsA/Psr (LCP) family.</text>
</comment>
<dbReference type="NCBIfam" id="TIGR00350">
    <property type="entry name" value="lytR_cpsA_psr"/>
    <property type="match status" value="1"/>
</dbReference>
<dbReference type="InterPro" id="IPR004474">
    <property type="entry name" value="LytR_CpsA_psr"/>
</dbReference>
<evidence type="ECO:0000313" key="5">
    <source>
        <dbReference type="EMBL" id="MDT0348802.1"/>
    </source>
</evidence>
<sequence>MQAGAPRGGERSRATTPVRPRRTPQQLPERPASRPPWPREARRRHTRPAEATARPPRARPHSLLHRLRLAAVAASALVLVLNGTAWGLYRDVTGGIVTTNVITTGNSGGAQDILLVGVDSRTDARGNPLPQEVLEQLHTGGDNPSVLNSDTIILLHVPEGGGAAVAFSIPRDSYVDIPGYHPDKINAAYPAVQALTAERLVGEGVRDRARIDAESAAAGRTALIGAVERLTGVAVDHYAEINLLGFYNLTRAIGGVDVCLKNPVDEPLSGARFPAGPRTVSGADALAFVRQRHDLPEGDLSRIRRQQVFLAAVADKVLSGGTLTDPAKLNGLVQVAQQSVILDAGWDLLAFARQASGIAAGDLAFLTVPTGGTQANDRGSVVLVDPTAVRTFVEERSAAREEAARRAQEAAAEPAPEPPPPLEIEAPHYVVHVRNGSGANGLAGQVLERLAGLGFVRGTVDNTVEIEESVVRHRDSGDAAEAVAEQLGGFEVEQDDSVPSGHLQVVLGADAPAKIPGLPAPTPAAAATAGDAITAAGVPCVD</sequence>